<sequence>MWSQIYTLLSLKAAEVYLFSFLKFFMQFQIIFWEFNCKSNKNIKSYYMLYENIVSNLLMFLRKCSSSGVRCRPVILQRCAPDTSGRLTVGGTACGVCLHSGVSNIQNSRDYGRVCKNTSLVPRGGGWARVSEGGFWSLLVSKALLVVPSQVRLLLRTSAQASHRSRILSPTLADIHVRLCDMMCQINIRKISQCVYFCPKSVVSHCEK</sequence>
<proteinExistence type="predicted"/>
<name>A0A7J8FIU7_ROUAE</name>
<evidence type="ECO:0000313" key="2">
    <source>
        <dbReference type="Proteomes" id="UP000593571"/>
    </source>
</evidence>
<reference evidence="1 2" key="1">
    <citation type="journal article" date="2020" name="Nature">
        <title>Six reference-quality genomes reveal evolution of bat adaptations.</title>
        <authorList>
            <person name="Jebb D."/>
            <person name="Huang Z."/>
            <person name="Pippel M."/>
            <person name="Hughes G.M."/>
            <person name="Lavrichenko K."/>
            <person name="Devanna P."/>
            <person name="Winkler S."/>
            <person name="Jermiin L.S."/>
            <person name="Skirmuntt E.C."/>
            <person name="Katzourakis A."/>
            <person name="Burkitt-Gray L."/>
            <person name="Ray D.A."/>
            <person name="Sullivan K.A.M."/>
            <person name="Roscito J.G."/>
            <person name="Kirilenko B.M."/>
            <person name="Davalos L.M."/>
            <person name="Corthals A.P."/>
            <person name="Power M.L."/>
            <person name="Jones G."/>
            <person name="Ransome R.D."/>
            <person name="Dechmann D.K.N."/>
            <person name="Locatelli A.G."/>
            <person name="Puechmaille S.J."/>
            <person name="Fedrigo O."/>
            <person name="Jarvis E.D."/>
            <person name="Hiller M."/>
            <person name="Vernes S.C."/>
            <person name="Myers E.W."/>
            <person name="Teeling E.C."/>
        </authorList>
    </citation>
    <scope>NUCLEOTIDE SEQUENCE [LARGE SCALE GENOMIC DNA]</scope>
    <source>
        <strain evidence="1">MRouAeg1</strain>
        <tissue evidence="1">Muscle</tissue>
    </source>
</reference>
<organism evidence="1 2">
    <name type="scientific">Rousettus aegyptiacus</name>
    <name type="common">Egyptian fruit bat</name>
    <name type="synonym">Pteropus aegyptiacus</name>
    <dbReference type="NCBI Taxonomy" id="9407"/>
    <lineage>
        <taxon>Eukaryota</taxon>
        <taxon>Metazoa</taxon>
        <taxon>Chordata</taxon>
        <taxon>Craniata</taxon>
        <taxon>Vertebrata</taxon>
        <taxon>Euteleostomi</taxon>
        <taxon>Mammalia</taxon>
        <taxon>Eutheria</taxon>
        <taxon>Laurasiatheria</taxon>
        <taxon>Chiroptera</taxon>
        <taxon>Yinpterochiroptera</taxon>
        <taxon>Pteropodoidea</taxon>
        <taxon>Pteropodidae</taxon>
        <taxon>Rousettinae</taxon>
        <taxon>Rousettus</taxon>
    </lineage>
</organism>
<protein>
    <submittedName>
        <fullName evidence="1">Uncharacterized protein</fullName>
    </submittedName>
</protein>
<gene>
    <name evidence="1" type="ORF">HJG63_011811</name>
</gene>
<comment type="caution">
    <text evidence="1">The sequence shown here is derived from an EMBL/GenBank/DDBJ whole genome shotgun (WGS) entry which is preliminary data.</text>
</comment>
<keyword evidence="2" id="KW-1185">Reference proteome</keyword>
<evidence type="ECO:0000313" key="1">
    <source>
        <dbReference type="EMBL" id="KAF6447349.1"/>
    </source>
</evidence>
<dbReference type="Proteomes" id="UP000593571">
    <property type="component" value="Unassembled WGS sequence"/>
</dbReference>
<dbReference type="EMBL" id="JACASE010000007">
    <property type="protein sequence ID" value="KAF6447349.1"/>
    <property type="molecule type" value="Genomic_DNA"/>
</dbReference>
<accession>A0A7J8FIU7</accession>
<dbReference type="AlphaFoldDB" id="A0A7J8FIU7"/>